<dbReference type="PANTHER" id="PTHR43525">
    <property type="entry name" value="PROTEIN MALY"/>
    <property type="match status" value="1"/>
</dbReference>
<dbReference type="KEGG" id="acij:JS278_00443"/>
<comment type="cofactor">
    <cofactor evidence="1">
        <name>pyridoxal 5'-phosphate</name>
        <dbReference type="ChEBI" id="CHEBI:597326"/>
    </cofactor>
</comment>
<dbReference type="GO" id="GO:0047804">
    <property type="term" value="F:cysteine-S-conjugate beta-lyase activity"/>
    <property type="evidence" value="ECO:0007669"/>
    <property type="project" value="UniProtKB-EC"/>
</dbReference>
<gene>
    <name evidence="7" type="primary">metC</name>
    <name evidence="7" type="ORF">JS278_00443</name>
</gene>
<feature type="domain" description="Aminotransferase class I/classII large" evidence="6">
    <location>
        <begin position="46"/>
        <end position="371"/>
    </location>
</feature>
<dbReference type="Gene3D" id="3.40.640.10">
    <property type="entry name" value="Type I PLP-dependent aspartate aminotransferase-like (Major domain)"/>
    <property type="match status" value="1"/>
</dbReference>
<evidence type="ECO:0000259" key="6">
    <source>
        <dbReference type="Pfam" id="PF00155"/>
    </source>
</evidence>
<evidence type="ECO:0000313" key="7">
    <source>
        <dbReference type="EMBL" id="AXE37636.1"/>
    </source>
</evidence>
<dbReference type="InterPro" id="IPR015422">
    <property type="entry name" value="PyrdxlP-dep_Trfase_small"/>
</dbReference>
<dbReference type="AlphaFoldDB" id="A0A344UQT8"/>
<evidence type="ECO:0000256" key="5">
    <source>
        <dbReference type="ARBA" id="ARBA00037974"/>
    </source>
</evidence>
<dbReference type="EMBL" id="CP025198">
    <property type="protein sequence ID" value="AXE37636.1"/>
    <property type="molecule type" value="Genomic_DNA"/>
</dbReference>
<protein>
    <recommendedName>
        <fullName evidence="2">cysteine-S-conjugate beta-lyase</fullName>
        <ecNumber evidence="2">4.4.1.13</ecNumber>
    </recommendedName>
</protein>
<keyword evidence="8" id="KW-1185">Reference proteome</keyword>
<evidence type="ECO:0000256" key="3">
    <source>
        <dbReference type="ARBA" id="ARBA00022898"/>
    </source>
</evidence>
<name>A0A344UQT8_9ACTN</name>
<keyword evidence="4 7" id="KW-0456">Lyase</keyword>
<dbReference type="InterPro" id="IPR015421">
    <property type="entry name" value="PyrdxlP-dep_Trfase_major"/>
</dbReference>
<dbReference type="RefSeq" id="WP_114043763.1">
    <property type="nucleotide sequence ID" value="NZ_CP025198.1"/>
</dbReference>
<dbReference type="InterPro" id="IPR051798">
    <property type="entry name" value="Class-II_PLP-Dep_Aminotrans"/>
</dbReference>
<dbReference type="InterPro" id="IPR004839">
    <property type="entry name" value="Aminotransferase_I/II_large"/>
</dbReference>
<reference evidence="7 8" key="1">
    <citation type="submission" date="2017-12" db="EMBL/GenBank/DDBJ databases">
        <title>The whole genome sequence of the Acidipropionibacterium virtanenii sp. nov. type strain JS278.</title>
        <authorList>
            <person name="Laine P."/>
            <person name="Deptula P."/>
            <person name="Varmanen P."/>
            <person name="Auvinen P."/>
        </authorList>
    </citation>
    <scope>NUCLEOTIDE SEQUENCE [LARGE SCALE GENOMIC DNA]</scope>
    <source>
        <strain evidence="7 8">JS278</strain>
    </source>
</reference>
<evidence type="ECO:0000313" key="8">
    <source>
        <dbReference type="Proteomes" id="UP000251995"/>
    </source>
</evidence>
<dbReference type="Gene3D" id="3.90.1150.10">
    <property type="entry name" value="Aspartate Aminotransferase, domain 1"/>
    <property type="match status" value="1"/>
</dbReference>
<dbReference type="InterPro" id="IPR015424">
    <property type="entry name" value="PyrdxlP-dep_Trfase"/>
</dbReference>
<organism evidence="7 8">
    <name type="scientific">Acidipropionibacterium virtanenii</name>
    <dbReference type="NCBI Taxonomy" id="2057246"/>
    <lineage>
        <taxon>Bacteria</taxon>
        <taxon>Bacillati</taxon>
        <taxon>Actinomycetota</taxon>
        <taxon>Actinomycetes</taxon>
        <taxon>Propionibacteriales</taxon>
        <taxon>Propionibacteriaceae</taxon>
        <taxon>Acidipropionibacterium</taxon>
    </lineage>
</organism>
<dbReference type="GO" id="GO:0030170">
    <property type="term" value="F:pyridoxal phosphate binding"/>
    <property type="evidence" value="ECO:0007669"/>
    <property type="project" value="InterPro"/>
</dbReference>
<accession>A0A344UQT8</accession>
<evidence type="ECO:0000256" key="4">
    <source>
        <dbReference type="ARBA" id="ARBA00023239"/>
    </source>
</evidence>
<dbReference type="EC" id="4.4.1.13" evidence="2"/>
<evidence type="ECO:0000256" key="1">
    <source>
        <dbReference type="ARBA" id="ARBA00001933"/>
    </source>
</evidence>
<dbReference type="OrthoDB" id="3224382at2"/>
<dbReference type="SUPFAM" id="SSF53383">
    <property type="entry name" value="PLP-dependent transferases"/>
    <property type="match status" value="1"/>
</dbReference>
<dbReference type="Proteomes" id="UP000251995">
    <property type="component" value="Chromosome"/>
</dbReference>
<keyword evidence="3" id="KW-0663">Pyridoxal phosphate</keyword>
<proteinExistence type="inferred from homology"/>
<dbReference type="PANTHER" id="PTHR43525:SF2">
    <property type="entry name" value="CYSTATHIONINE BETA-LYASE-RELATED"/>
    <property type="match status" value="1"/>
</dbReference>
<dbReference type="Pfam" id="PF00155">
    <property type="entry name" value="Aminotran_1_2"/>
    <property type="match status" value="1"/>
</dbReference>
<sequence length="391" mass="42349">MTQFDFDSPTTEWLKARGTARWHDVADGVIPLWVAEMDFPVAPPVQAAIQDIVTKQAYGYPRDNGLKEAWAEWAKNHQGLDVDPSKVTILPDVLTGVRLALRTFSPAGSPVVLPTPAYMPFWDVPGLVGRRIVAVPMVTGADGRSTLDLDGIGKAFAQGARSIILCNPYNPLGRVFNETELRGLAEVAEEYGAFVVADEIHGPLVPAGGPAQGRTVPYASVSDAAAAHSINLMSASKSWNLAGLLTAVGTLFTDENQRLWKKEVHELETEGASTVGMAANLAAFTSGQPWLDEANEYIHANAVWLHDELARELPRAHFTVPEATYLGWIDFRDCGLPANAGTWLLRNARIRLNDGPTFGPGGEGHARINLATPRYLLVEAVGRMADAINKR</sequence>
<comment type="similarity">
    <text evidence="5">Belongs to the class-II pyridoxal-phosphate-dependent aminotransferase family. MalY/PatB cystathionine beta-lyase subfamily.</text>
</comment>
<dbReference type="CDD" id="cd00609">
    <property type="entry name" value="AAT_like"/>
    <property type="match status" value="1"/>
</dbReference>
<evidence type="ECO:0000256" key="2">
    <source>
        <dbReference type="ARBA" id="ARBA00012224"/>
    </source>
</evidence>